<evidence type="ECO:0000256" key="12">
    <source>
        <dbReference type="ARBA" id="ARBA00022737"/>
    </source>
</evidence>
<keyword evidence="4" id="KW-0813">Transport</keyword>
<comment type="subcellular location">
    <subcellularLocation>
        <location evidence="1">Cell membrane</location>
        <topology evidence="1">Single-pass type I membrane protein</topology>
    </subcellularLocation>
    <subcellularLocation>
        <location evidence="2">Membrane</location>
        <location evidence="2">Clathrin-coated pit</location>
    </subcellularLocation>
</comment>
<dbReference type="GO" id="GO:0043235">
    <property type="term" value="C:receptor complex"/>
    <property type="evidence" value="ECO:0007669"/>
    <property type="project" value="TreeGrafter"/>
</dbReference>
<name>A0A6P8P9B6_GEOSA</name>
<dbReference type="SUPFAM" id="SSF63825">
    <property type="entry name" value="YWTD domain"/>
    <property type="match status" value="1"/>
</dbReference>
<dbReference type="KEGG" id="gsh:117350266"/>
<protein>
    <submittedName>
        <fullName evidence="32">Low-density lipoprotein receptor isoform X1</fullName>
    </submittedName>
</protein>
<evidence type="ECO:0000256" key="2">
    <source>
        <dbReference type="ARBA" id="ARBA00004600"/>
    </source>
</evidence>
<feature type="disulfide bond" evidence="26">
    <location>
        <begin position="280"/>
        <end position="295"/>
    </location>
</feature>
<keyword evidence="32" id="KW-0449">Lipoprotein</keyword>
<feature type="region of interest" description="Disordered" evidence="28">
    <location>
        <begin position="739"/>
        <end position="759"/>
    </location>
</feature>
<dbReference type="InterPro" id="IPR002172">
    <property type="entry name" value="LDrepeatLR_classA_rpt"/>
</dbReference>
<dbReference type="SMART" id="SM00192">
    <property type="entry name" value="LDLa"/>
    <property type="match status" value="7"/>
</dbReference>
<evidence type="ECO:0000313" key="32">
    <source>
        <dbReference type="RefSeq" id="XP_033780354.1"/>
    </source>
</evidence>
<keyword evidence="9 29" id="KW-0812">Transmembrane</keyword>
<feature type="disulfide bond" evidence="26">
    <location>
        <begin position="268"/>
        <end position="286"/>
    </location>
</feature>
<evidence type="ECO:0000256" key="25">
    <source>
        <dbReference type="PROSITE-ProRule" id="PRU00076"/>
    </source>
</evidence>
<feature type="transmembrane region" description="Helical" evidence="29">
    <location>
        <begin position="29"/>
        <end position="48"/>
    </location>
</feature>
<dbReference type="InterPro" id="IPR018097">
    <property type="entry name" value="EGF_Ca-bd_CS"/>
</dbReference>
<evidence type="ECO:0000256" key="8">
    <source>
        <dbReference type="ARBA" id="ARBA00022583"/>
    </source>
</evidence>
<dbReference type="GO" id="GO:0006898">
    <property type="term" value="P:receptor-mediated endocytosis"/>
    <property type="evidence" value="ECO:0007669"/>
    <property type="project" value="TreeGrafter"/>
</dbReference>
<reference evidence="32" key="1">
    <citation type="submission" date="2025-08" db="UniProtKB">
        <authorList>
            <consortium name="RefSeq"/>
        </authorList>
    </citation>
    <scope>IDENTIFICATION</scope>
</reference>
<dbReference type="PROSITE" id="PS50026">
    <property type="entry name" value="EGF_3"/>
    <property type="match status" value="1"/>
</dbReference>
<dbReference type="PROSITE" id="PS01187">
    <property type="entry name" value="EGF_CA"/>
    <property type="match status" value="1"/>
</dbReference>
<comment type="similarity">
    <text evidence="3">Belongs to the LDLR family.</text>
</comment>
<feature type="transmembrane region" description="Helical" evidence="29">
    <location>
        <begin position="834"/>
        <end position="855"/>
    </location>
</feature>
<dbReference type="InterPro" id="IPR036055">
    <property type="entry name" value="LDL_receptor-like_sf"/>
</dbReference>
<feature type="disulfide bond" evidence="26">
    <location>
        <begin position="144"/>
        <end position="162"/>
    </location>
</feature>
<keyword evidence="21" id="KW-0325">Glycoprotein</keyword>
<evidence type="ECO:0000313" key="31">
    <source>
        <dbReference type="Proteomes" id="UP000515159"/>
    </source>
</evidence>
<dbReference type="InParanoid" id="A0A6P8P9B6"/>
<evidence type="ECO:0000256" key="20">
    <source>
        <dbReference type="ARBA" id="ARBA00023176"/>
    </source>
</evidence>
<feature type="disulfide bond" evidence="26">
    <location>
        <begin position="241"/>
        <end position="256"/>
    </location>
</feature>
<dbReference type="PROSITE" id="PS50068">
    <property type="entry name" value="LDLRA_2"/>
    <property type="match status" value="7"/>
</dbReference>
<dbReference type="InterPro" id="IPR001881">
    <property type="entry name" value="EGF-like_Ca-bd_dom"/>
</dbReference>
<dbReference type="InterPro" id="IPR049883">
    <property type="entry name" value="NOTCH1_EGF-like"/>
</dbReference>
<evidence type="ECO:0000256" key="13">
    <source>
        <dbReference type="ARBA" id="ARBA00022989"/>
    </source>
</evidence>
<feature type="disulfide bond" evidence="26">
    <location>
        <begin position="55"/>
        <end position="67"/>
    </location>
</feature>
<evidence type="ECO:0000256" key="24">
    <source>
        <dbReference type="ARBA" id="ARBA00065676"/>
    </source>
</evidence>
<dbReference type="SUPFAM" id="SSF57424">
    <property type="entry name" value="LDL receptor-like module"/>
    <property type="match status" value="7"/>
</dbReference>
<dbReference type="FunFam" id="4.10.400.10:FF:000124">
    <property type="entry name" value="Low density lipoprotein receptor"/>
    <property type="match status" value="1"/>
</dbReference>
<dbReference type="GO" id="GO:0005905">
    <property type="term" value="C:clathrin-coated pit"/>
    <property type="evidence" value="ECO:0007669"/>
    <property type="project" value="UniProtKB-SubCell"/>
</dbReference>
<keyword evidence="7" id="KW-0153">Cholesterol metabolism</keyword>
<dbReference type="SUPFAM" id="SSF57184">
    <property type="entry name" value="Growth factor receptor domain"/>
    <property type="match status" value="1"/>
</dbReference>
<evidence type="ECO:0000256" key="1">
    <source>
        <dbReference type="ARBA" id="ARBA00004251"/>
    </source>
</evidence>
<feature type="compositionally biased region" description="Low complexity" evidence="28">
    <location>
        <begin position="777"/>
        <end position="793"/>
    </location>
</feature>
<keyword evidence="11" id="KW-0732">Signal</keyword>
<feature type="repeat" description="LDL-receptor class B" evidence="27">
    <location>
        <begin position="464"/>
        <end position="510"/>
    </location>
</feature>
<accession>A0A6P8P9B6</accession>
<feature type="disulfide bond" evidence="26">
    <location>
        <begin position="137"/>
        <end position="149"/>
    </location>
</feature>
<evidence type="ECO:0000256" key="3">
    <source>
        <dbReference type="ARBA" id="ARBA00009939"/>
    </source>
</evidence>
<keyword evidence="10" id="KW-0427">LDL</keyword>
<dbReference type="PRINTS" id="PR00261">
    <property type="entry name" value="LDLRECEPTOR"/>
</dbReference>
<comment type="subunit">
    <text evidence="24">Interacts with ldlrap1.</text>
</comment>
<dbReference type="Gene3D" id="2.10.25.10">
    <property type="entry name" value="Laminin"/>
    <property type="match status" value="3"/>
</dbReference>
<dbReference type="GO" id="GO:0042562">
    <property type="term" value="F:hormone binding"/>
    <property type="evidence" value="ECO:0007669"/>
    <property type="project" value="TreeGrafter"/>
</dbReference>
<dbReference type="InterPro" id="IPR023415">
    <property type="entry name" value="LDLR_class-A_CS"/>
</dbReference>
<keyword evidence="18" id="KW-1207">Sterol metabolism</keyword>
<dbReference type="PANTHER" id="PTHR22722">
    <property type="entry name" value="LOW-DENSITY LIPOPROTEIN RECEPTOR-RELATED PROTEIN 2-RELATED"/>
    <property type="match status" value="1"/>
</dbReference>
<keyword evidence="5" id="KW-1003">Cell membrane</keyword>
<evidence type="ECO:0000256" key="26">
    <source>
        <dbReference type="PROSITE-ProRule" id="PRU00124"/>
    </source>
</evidence>
<evidence type="ECO:0000256" key="16">
    <source>
        <dbReference type="ARBA" id="ARBA00023136"/>
    </source>
</evidence>
<keyword evidence="13 29" id="KW-1133">Transmembrane helix</keyword>
<dbReference type="InterPro" id="IPR009030">
    <property type="entry name" value="Growth_fac_rcpt_cys_sf"/>
</dbReference>
<keyword evidence="6 25" id="KW-0245">EGF-like domain</keyword>
<evidence type="ECO:0000256" key="14">
    <source>
        <dbReference type="ARBA" id="ARBA00023055"/>
    </source>
</evidence>
<dbReference type="GO" id="GO:0016324">
    <property type="term" value="C:apical plasma membrane"/>
    <property type="evidence" value="ECO:0007669"/>
    <property type="project" value="TreeGrafter"/>
</dbReference>
<dbReference type="InterPro" id="IPR000152">
    <property type="entry name" value="EGF-type_Asp/Asn_hydroxyl_site"/>
</dbReference>
<feature type="disulfide bond" evidence="26">
    <location>
        <begin position="156"/>
        <end position="171"/>
    </location>
</feature>
<keyword evidence="16 29" id="KW-0472">Membrane</keyword>
<dbReference type="GO" id="GO:0006869">
    <property type="term" value="P:lipid transport"/>
    <property type="evidence" value="ECO:0007669"/>
    <property type="project" value="UniProtKB-KW"/>
</dbReference>
<dbReference type="Pfam" id="PF07645">
    <property type="entry name" value="EGF_CA"/>
    <property type="match status" value="1"/>
</dbReference>
<dbReference type="SMART" id="SM00135">
    <property type="entry name" value="LY"/>
    <property type="match status" value="5"/>
</dbReference>
<dbReference type="PROSITE" id="PS01186">
    <property type="entry name" value="EGF_2"/>
    <property type="match status" value="2"/>
</dbReference>
<evidence type="ECO:0000256" key="7">
    <source>
        <dbReference type="ARBA" id="ARBA00022548"/>
    </source>
</evidence>
<dbReference type="CDD" id="cd00112">
    <property type="entry name" value="LDLa"/>
    <property type="match status" value="7"/>
</dbReference>
<keyword evidence="17 25" id="KW-1015">Disulfide bond</keyword>
<dbReference type="Pfam" id="PF00058">
    <property type="entry name" value="Ldl_recept_b"/>
    <property type="match status" value="5"/>
</dbReference>
<dbReference type="InterPro" id="IPR011042">
    <property type="entry name" value="6-blade_b-propeller_TolB-like"/>
</dbReference>
<dbReference type="FunFam" id="2.10.25.10:FF:000052">
    <property type="entry name" value="low-density lipoprotein receptor isoform X1"/>
    <property type="match status" value="1"/>
</dbReference>
<evidence type="ECO:0000256" key="5">
    <source>
        <dbReference type="ARBA" id="ARBA00022475"/>
    </source>
</evidence>
<evidence type="ECO:0000256" key="22">
    <source>
        <dbReference type="ARBA" id="ARBA00023221"/>
    </source>
</evidence>
<evidence type="ECO:0000256" key="18">
    <source>
        <dbReference type="ARBA" id="ARBA00023166"/>
    </source>
</evidence>
<feature type="disulfide bond" evidence="26">
    <location>
        <begin position="222"/>
        <end position="234"/>
    </location>
</feature>
<keyword evidence="31" id="KW-1185">Reference proteome</keyword>
<evidence type="ECO:0000256" key="28">
    <source>
        <dbReference type="SAM" id="MobiDB-lite"/>
    </source>
</evidence>
<feature type="disulfide bond" evidence="26">
    <location>
        <begin position="261"/>
        <end position="273"/>
    </location>
</feature>
<keyword evidence="15" id="KW-0443">Lipid metabolism</keyword>
<feature type="repeat" description="LDL-receptor class B" evidence="27">
    <location>
        <begin position="554"/>
        <end position="597"/>
    </location>
</feature>
<dbReference type="InterPro" id="IPR000742">
    <property type="entry name" value="EGF"/>
</dbReference>
<keyword evidence="12" id="KW-0677">Repeat</keyword>
<dbReference type="InterPro" id="IPR051221">
    <property type="entry name" value="LDLR-related"/>
</dbReference>
<sequence>MLQGAPALTALTRSLAGALSISQPGTMRACLLIFALYPCLLVAAAAAASSGVKDCNRNEFRCGDGSCIARKWVCDGAAECTDGSDESLETCRSVTCKTGEFSCGGRINRCIPLSWKCDGQTDCENGTDEKDCPPKTCADDQFQCQNGKCISLDFVCDEDHDCEDGSDEASCPAPTCNPNFFRCNSTGICIPQLWACDGDPDCENGEDEWLAHCGSTKPVKPCSPQEFPCHNGDCIYAKWRCDGSYDCKDKSDEEDCVKVTCRPDMFQCNDGTCIHGSLQCNDEYNCKDASDEMGCVNVTRCEGPTKFKCRSGECISYDQVCDEKRDCNDWSDEPLKECRENECVKNNGGCSHVCNDLKIGFECLCPEGFRLVDQKRCEDIDECQNPDTCSQICVNLEGSYKCECNDGYLVDPMTRTCKAVGTVPYLFFTNRHEVRKMTLDRSEYTKLIPSLKKVVALDIEIASNKIYWADLSQKKIYSALMDKADNFSHHSTVIGSEIQAPDGIAVDWIHGNIYWTDSVASTISVASTGGSKRKTLFKEGLAKPRAVVVDPTHGFMYWTDWGLPPKIEKGGLNGVDRYPLVQDGIEWPNGITLDYLNQRLYWVDSRLHTISSIGVNGGNRRTVIVDKENLAHPFAITVFEDRVYWTDMENEAIFSVNRLTGSDVVKVAEDLMSPEDIVLYHNLRQPTGVNWCNLSSVPNGGCEYLCLPAPQITPHSPKYTCSCPDGMHLALDMRNCTKDPPSHSTTTMGTTTAAKPTRTTTPERIVTATITATVTTVASRMRTTHRPSTTSTVTRKHTKGVSALTTPDTVTLSQKALSGIAAETDSGKESGRTVLSVVIPLVVLCLLAFGTFLLWRNWRLKNTNSINFDNPVYQKTTEDEIHICRSQDGYSYPSRQMVNLEDDFA</sequence>
<dbReference type="AlphaFoldDB" id="A0A6P8P9B6"/>
<keyword evidence="8" id="KW-0254">Endocytosis</keyword>
<organism evidence="31 32">
    <name type="scientific">Geotrypetes seraphini</name>
    <name type="common">Gaboon caecilian</name>
    <name type="synonym">Caecilia seraphini</name>
    <dbReference type="NCBI Taxonomy" id="260995"/>
    <lineage>
        <taxon>Eukaryota</taxon>
        <taxon>Metazoa</taxon>
        <taxon>Chordata</taxon>
        <taxon>Craniata</taxon>
        <taxon>Vertebrata</taxon>
        <taxon>Euteleostomi</taxon>
        <taxon>Amphibia</taxon>
        <taxon>Gymnophiona</taxon>
        <taxon>Geotrypetes</taxon>
    </lineage>
</organism>
<comment type="function">
    <text evidence="23">Binds LDL, the major cholesterol-carrying lipoprotein of plasma, and transports it into cells by endocytosis. In order to be internalized, the receptor-ligand complexes must first cluster into clathrin-coated pits.</text>
</comment>
<dbReference type="GO" id="GO:0005509">
    <property type="term" value="F:calcium ion binding"/>
    <property type="evidence" value="ECO:0007669"/>
    <property type="project" value="InterPro"/>
</dbReference>
<evidence type="ECO:0000256" key="9">
    <source>
        <dbReference type="ARBA" id="ARBA00022692"/>
    </source>
</evidence>
<keyword evidence="22" id="KW-0753">Steroid metabolism</keyword>
<dbReference type="RefSeq" id="XP_033780354.1">
    <property type="nucleotide sequence ID" value="XM_033924463.1"/>
</dbReference>
<evidence type="ECO:0000259" key="30">
    <source>
        <dbReference type="PROSITE" id="PS50026"/>
    </source>
</evidence>
<keyword evidence="19 32" id="KW-0675">Receptor</keyword>
<dbReference type="SMART" id="SM00179">
    <property type="entry name" value="EGF_CA"/>
    <property type="match status" value="2"/>
</dbReference>
<dbReference type="OrthoDB" id="664115at2759"/>
<dbReference type="FunFam" id="4.10.400.10:FF:000034">
    <property type="entry name" value="Low-density lipoprotein receptor-related protein 2"/>
    <property type="match status" value="1"/>
</dbReference>
<feature type="disulfide bond" evidence="26">
    <location>
        <begin position="117"/>
        <end position="132"/>
    </location>
</feature>
<feature type="disulfide bond" evidence="25">
    <location>
        <begin position="383"/>
        <end position="393"/>
    </location>
</feature>
<dbReference type="PROSITE" id="PS00010">
    <property type="entry name" value="ASX_HYDROXYL"/>
    <property type="match status" value="2"/>
</dbReference>
<evidence type="ECO:0000256" key="23">
    <source>
        <dbReference type="ARBA" id="ARBA00037220"/>
    </source>
</evidence>
<dbReference type="PROSITE" id="PS51120">
    <property type="entry name" value="LDLRB"/>
    <property type="match status" value="4"/>
</dbReference>
<dbReference type="FunFam" id="2.10.25.10:FF:000009">
    <property type="entry name" value="Low-density lipoprotein receptor isoform 1"/>
    <property type="match status" value="1"/>
</dbReference>
<dbReference type="FunFam" id="2.120.10.30:FF:000002">
    <property type="entry name" value="low-density lipoprotein receptor isoform X1"/>
    <property type="match status" value="1"/>
</dbReference>
<evidence type="ECO:0000256" key="27">
    <source>
        <dbReference type="PROSITE-ProRule" id="PRU00461"/>
    </source>
</evidence>
<feature type="region of interest" description="Disordered" evidence="28">
    <location>
        <begin position="777"/>
        <end position="799"/>
    </location>
</feature>
<dbReference type="Gene3D" id="4.10.400.10">
    <property type="entry name" value="Low-density Lipoprotein Receptor"/>
    <property type="match status" value="7"/>
</dbReference>
<evidence type="ECO:0000256" key="11">
    <source>
        <dbReference type="ARBA" id="ARBA00022729"/>
    </source>
</evidence>
<feature type="domain" description="EGF-like" evidence="30">
    <location>
        <begin position="379"/>
        <end position="418"/>
    </location>
</feature>
<feature type="disulfide bond" evidence="26">
    <location>
        <begin position="62"/>
        <end position="80"/>
    </location>
</feature>
<proteinExistence type="inferred from homology"/>
<dbReference type="FunFam" id="4.10.400.10:FF:000113">
    <property type="entry name" value="Low-density lipoprotein receptor-related protein 8"/>
    <property type="match status" value="1"/>
</dbReference>
<evidence type="ECO:0000256" key="4">
    <source>
        <dbReference type="ARBA" id="ARBA00022448"/>
    </source>
</evidence>
<dbReference type="CTD" id="3949"/>
<evidence type="ECO:0000256" key="19">
    <source>
        <dbReference type="ARBA" id="ARBA00023170"/>
    </source>
</evidence>
<feature type="disulfide bond" evidence="26">
    <location>
        <begin position="229"/>
        <end position="247"/>
    </location>
</feature>
<dbReference type="Pfam" id="PF14670">
    <property type="entry name" value="FXa_inhibition"/>
    <property type="match status" value="2"/>
</dbReference>
<comment type="caution">
    <text evidence="25">Lacks conserved residue(s) required for the propagation of feature annotation.</text>
</comment>
<evidence type="ECO:0000256" key="15">
    <source>
        <dbReference type="ARBA" id="ARBA00023098"/>
    </source>
</evidence>
<feature type="repeat" description="LDL-receptor class B" evidence="27">
    <location>
        <begin position="598"/>
        <end position="642"/>
    </location>
</feature>
<dbReference type="InterPro" id="IPR000033">
    <property type="entry name" value="LDLR_classB_rpt"/>
</dbReference>
<dbReference type="GO" id="GO:0034362">
    <property type="term" value="C:low-density lipoprotein particle"/>
    <property type="evidence" value="ECO:0007669"/>
    <property type="project" value="UniProtKB-KW"/>
</dbReference>
<dbReference type="GeneID" id="117350266"/>
<dbReference type="CDD" id="cd00054">
    <property type="entry name" value="EGF_CA"/>
    <property type="match status" value="1"/>
</dbReference>
<evidence type="ECO:0000256" key="21">
    <source>
        <dbReference type="ARBA" id="ARBA00023180"/>
    </source>
</evidence>
<dbReference type="Proteomes" id="UP000515159">
    <property type="component" value="Chromosome 16"/>
</dbReference>
<dbReference type="PROSITE" id="PS01209">
    <property type="entry name" value="LDLRA_1"/>
    <property type="match status" value="3"/>
</dbReference>
<evidence type="ECO:0000256" key="6">
    <source>
        <dbReference type="ARBA" id="ARBA00022536"/>
    </source>
</evidence>
<keyword evidence="20" id="KW-0168">Coated pit</keyword>
<feature type="repeat" description="LDL-receptor class B" evidence="27">
    <location>
        <begin position="511"/>
        <end position="553"/>
    </location>
</feature>
<gene>
    <name evidence="32" type="primary">LDLR</name>
</gene>
<evidence type="ECO:0000256" key="17">
    <source>
        <dbReference type="ARBA" id="ARBA00023157"/>
    </source>
</evidence>
<evidence type="ECO:0000256" key="10">
    <source>
        <dbReference type="ARBA" id="ARBA00022710"/>
    </source>
</evidence>
<dbReference type="Pfam" id="PF00057">
    <property type="entry name" value="Ldl_recept_a"/>
    <property type="match status" value="7"/>
</dbReference>
<dbReference type="PANTHER" id="PTHR22722:SF15">
    <property type="entry name" value="LOW-DENSITY LIPOPROTEIN RECEPTOR-RELATED"/>
    <property type="match status" value="1"/>
</dbReference>
<evidence type="ECO:0000256" key="29">
    <source>
        <dbReference type="SAM" id="Phobius"/>
    </source>
</evidence>
<dbReference type="SMART" id="SM00181">
    <property type="entry name" value="EGF"/>
    <property type="match status" value="5"/>
</dbReference>
<feature type="compositionally biased region" description="Low complexity" evidence="28">
    <location>
        <begin position="745"/>
        <end position="759"/>
    </location>
</feature>
<dbReference type="Gene3D" id="2.120.10.30">
    <property type="entry name" value="TolB, C-terminal domain"/>
    <property type="match status" value="1"/>
</dbReference>
<dbReference type="FunCoup" id="A0A6P8P9B6">
    <property type="interactions" value="803"/>
</dbReference>
<keyword evidence="14" id="KW-0445">Lipid transport</keyword>
<dbReference type="GO" id="GO:0008203">
    <property type="term" value="P:cholesterol metabolic process"/>
    <property type="evidence" value="ECO:0007669"/>
    <property type="project" value="UniProtKB-KW"/>
</dbReference>
<feature type="disulfide bond" evidence="26">
    <location>
        <begin position="309"/>
        <end position="327"/>
    </location>
</feature>